<evidence type="ECO:0000259" key="2">
    <source>
        <dbReference type="Pfam" id="PF03732"/>
    </source>
</evidence>
<dbReference type="Gene3D" id="3.10.10.10">
    <property type="entry name" value="HIV Type 1 Reverse Transcriptase, subunit A, domain 1"/>
    <property type="match status" value="1"/>
</dbReference>
<feature type="domain" description="Retrotransposon gag" evidence="2">
    <location>
        <begin position="105"/>
        <end position="188"/>
    </location>
</feature>
<accession>A0AAV5LBQ4</accession>
<protein>
    <recommendedName>
        <fullName evidence="2">Retrotransposon gag domain-containing protein</fullName>
    </recommendedName>
</protein>
<organism evidence="3 4">
    <name type="scientific">Rubroshorea leprosula</name>
    <dbReference type="NCBI Taxonomy" id="152421"/>
    <lineage>
        <taxon>Eukaryota</taxon>
        <taxon>Viridiplantae</taxon>
        <taxon>Streptophyta</taxon>
        <taxon>Embryophyta</taxon>
        <taxon>Tracheophyta</taxon>
        <taxon>Spermatophyta</taxon>
        <taxon>Magnoliopsida</taxon>
        <taxon>eudicotyledons</taxon>
        <taxon>Gunneridae</taxon>
        <taxon>Pentapetalae</taxon>
        <taxon>rosids</taxon>
        <taxon>malvids</taxon>
        <taxon>Malvales</taxon>
        <taxon>Dipterocarpaceae</taxon>
        <taxon>Rubroshorea</taxon>
    </lineage>
</organism>
<dbReference type="Pfam" id="PF03732">
    <property type="entry name" value="Retrotrans_gag"/>
    <property type="match status" value="1"/>
</dbReference>
<reference evidence="3 4" key="1">
    <citation type="journal article" date="2021" name="Commun. Biol.">
        <title>The genome of Shorea leprosula (Dipterocarpaceae) highlights the ecological relevance of drought in aseasonal tropical rainforests.</title>
        <authorList>
            <person name="Ng K.K.S."/>
            <person name="Kobayashi M.J."/>
            <person name="Fawcett J.A."/>
            <person name="Hatakeyama M."/>
            <person name="Paape T."/>
            <person name="Ng C.H."/>
            <person name="Ang C.C."/>
            <person name="Tnah L.H."/>
            <person name="Lee C.T."/>
            <person name="Nishiyama T."/>
            <person name="Sese J."/>
            <person name="O'Brien M.J."/>
            <person name="Copetti D."/>
            <person name="Mohd Noor M.I."/>
            <person name="Ong R.C."/>
            <person name="Putra M."/>
            <person name="Sireger I.Z."/>
            <person name="Indrioko S."/>
            <person name="Kosugi Y."/>
            <person name="Izuno A."/>
            <person name="Isagi Y."/>
            <person name="Lee S.L."/>
            <person name="Shimizu K.K."/>
        </authorList>
    </citation>
    <scope>NUCLEOTIDE SEQUENCE [LARGE SCALE GENOMIC DNA]</scope>
    <source>
        <strain evidence="3">214</strain>
    </source>
</reference>
<evidence type="ECO:0000313" key="3">
    <source>
        <dbReference type="EMBL" id="GKV34688.1"/>
    </source>
</evidence>
<dbReference type="SUPFAM" id="SSF56672">
    <property type="entry name" value="DNA/RNA polymerases"/>
    <property type="match status" value="1"/>
</dbReference>
<dbReference type="PANTHER" id="PTHR35046">
    <property type="entry name" value="ZINC KNUCKLE (CCHC-TYPE) FAMILY PROTEIN"/>
    <property type="match status" value="1"/>
</dbReference>
<feature type="region of interest" description="Disordered" evidence="1">
    <location>
        <begin position="1"/>
        <end position="21"/>
    </location>
</feature>
<dbReference type="Proteomes" id="UP001054252">
    <property type="component" value="Unassembled WGS sequence"/>
</dbReference>
<dbReference type="EMBL" id="BPVZ01000107">
    <property type="protein sequence ID" value="GKV34688.1"/>
    <property type="molecule type" value="Genomic_DNA"/>
</dbReference>
<comment type="caution">
    <text evidence="3">The sequence shown here is derived from an EMBL/GenBank/DDBJ whole genome shotgun (WGS) entry which is preliminary data.</text>
</comment>
<dbReference type="InterPro" id="IPR005162">
    <property type="entry name" value="Retrotrans_gag_dom"/>
</dbReference>
<evidence type="ECO:0000256" key="1">
    <source>
        <dbReference type="SAM" id="MobiDB-lite"/>
    </source>
</evidence>
<sequence length="387" mass="45291">MSRNQEENSSEELPQQTLSNLQVQPILGKVQRMVNRLMEPMQEQLEMLQLENKRQQQSSPAQPPPWFRHGNGNREARNQEDNSLGNIKMKILPFQGKLDPEAYLEWERKVECQNWEHPIETWEETMAVMRKRFVPSHYYRKLYKKLQGLRQGHRSMEEYYQEMEKAMIRANVEEDREATMARFLQGLNLDIHDRVEMQHYVELETCGEIVIEDKDSDTDEMPPLEGTYEEEFAIHGVLLVARKALSVQAKDVDEVQWENIFHTSDDLARNLLSSVISLLQDYEDVFPEETPPRLPPIQGIEHQIDFVPGVTIPNRAAYRSNLEETKELQRQISELMEKGYVRESMSPCAIPVLLMPKKDGTWRMCVDCQAINNITVDEEKSEQFKNG</sequence>
<gene>
    <name evidence="3" type="ORF">SLEP1_g43040</name>
</gene>
<feature type="compositionally biased region" description="Polar residues" evidence="1">
    <location>
        <begin position="11"/>
        <end position="21"/>
    </location>
</feature>
<dbReference type="PANTHER" id="PTHR35046:SF9">
    <property type="entry name" value="RNA-DIRECTED DNA POLYMERASE"/>
    <property type="match status" value="1"/>
</dbReference>
<name>A0AAV5LBQ4_9ROSI</name>
<dbReference type="InterPro" id="IPR043502">
    <property type="entry name" value="DNA/RNA_pol_sf"/>
</dbReference>
<proteinExistence type="predicted"/>
<feature type="region of interest" description="Disordered" evidence="1">
    <location>
        <begin position="51"/>
        <end position="84"/>
    </location>
</feature>
<dbReference type="AlphaFoldDB" id="A0AAV5LBQ4"/>
<keyword evidence="4" id="KW-1185">Reference proteome</keyword>
<evidence type="ECO:0000313" key="4">
    <source>
        <dbReference type="Proteomes" id="UP001054252"/>
    </source>
</evidence>